<dbReference type="EMBL" id="BK014810">
    <property type="protein sequence ID" value="DAD76835.1"/>
    <property type="molecule type" value="Genomic_DNA"/>
</dbReference>
<proteinExistence type="predicted"/>
<protein>
    <submittedName>
        <fullName evidence="2">Uncharacterized protein</fullName>
    </submittedName>
</protein>
<evidence type="ECO:0000256" key="1">
    <source>
        <dbReference type="SAM" id="MobiDB-lite"/>
    </source>
</evidence>
<name>A0A8S5M434_9CAUD</name>
<feature type="compositionally biased region" description="Basic residues" evidence="1">
    <location>
        <begin position="1"/>
        <end position="11"/>
    </location>
</feature>
<accession>A0A8S5M434</accession>
<organism evidence="2">
    <name type="scientific">Siphoviridae sp. ctz7e2</name>
    <dbReference type="NCBI Taxonomy" id="2826526"/>
    <lineage>
        <taxon>Viruses</taxon>
        <taxon>Duplodnaviria</taxon>
        <taxon>Heunggongvirae</taxon>
        <taxon>Uroviricota</taxon>
        <taxon>Caudoviricetes</taxon>
    </lineage>
</organism>
<evidence type="ECO:0000313" key="2">
    <source>
        <dbReference type="EMBL" id="DAD76835.1"/>
    </source>
</evidence>
<reference evidence="2" key="1">
    <citation type="journal article" date="2021" name="Proc. Natl. Acad. Sci. U.S.A.">
        <title>A Catalog of Tens of Thousands of Viruses from Human Metagenomes Reveals Hidden Associations with Chronic Diseases.</title>
        <authorList>
            <person name="Tisza M.J."/>
            <person name="Buck C.B."/>
        </authorList>
    </citation>
    <scope>NUCLEOTIDE SEQUENCE</scope>
    <source>
        <strain evidence="2">Ctz7e2</strain>
    </source>
</reference>
<sequence>MSPPPRRRFSRRSPAAGRAPQPPLTDANDRRGNQP</sequence>
<feature type="region of interest" description="Disordered" evidence="1">
    <location>
        <begin position="1"/>
        <end position="35"/>
    </location>
</feature>